<feature type="transmembrane region" description="Helical" evidence="8">
    <location>
        <begin position="128"/>
        <end position="149"/>
    </location>
</feature>
<dbReference type="NCBIfam" id="TIGR00879">
    <property type="entry name" value="SP"/>
    <property type="match status" value="1"/>
</dbReference>
<dbReference type="PANTHER" id="PTHR48022">
    <property type="entry name" value="PLASTIDIC GLUCOSE TRANSPORTER 4"/>
    <property type="match status" value="1"/>
</dbReference>
<keyword evidence="4 8" id="KW-0812">Transmembrane</keyword>
<reference evidence="10 11" key="1">
    <citation type="submission" date="2016-03" db="EMBL/GenBank/DDBJ databases">
        <authorList>
            <person name="Ploux O."/>
        </authorList>
    </citation>
    <scope>NUCLEOTIDE SEQUENCE [LARGE SCALE GENOMIC DNA]</scope>
    <source>
        <strain evidence="10 11">UAMH 11012</strain>
    </source>
</reference>
<dbReference type="InterPro" id="IPR005828">
    <property type="entry name" value="MFS_sugar_transport-like"/>
</dbReference>
<dbReference type="Gene3D" id="1.20.1250.20">
    <property type="entry name" value="MFS general substrate transporter like domains"/>
    <property type="match status" value="1"/>
</dbReference>
<dbReference type="Pfam" id="PF00083">
    <property type="entry name" value="Sugar_tr"/>
    <property type="match status" value="1"/>
</dbReference>
<evidence type="ECO:0000256" key="2">
    <source>
        <dbReference type="ARBA" id="ARBA00010992"/>
    </source>
</evidence>
<dbReference type="InterPro" id="IPR050360">
    <property type="entry name" value="MFS_Sugar_Transporters"/>
</dbReference>
<feature type="transmembrane region" description="Helical" evidence="8">
    <location>
        <begin position="455"/>
        <end position="474"/>
    </location>
</feature>
<dbReference type="InterPro" id="IPR036259">
    <property type="entry name" value="MFS_trans_sf"/>
</dbReference>
<protein>
    <submittedName>
        <fullName evidence="10">Related to MFS sugar transporter</fullName>
    </submittedName>
</protein>
<evidence type="ECO:0000313" key="11">
    <source>
        <dbReference type="Proteomes" id="UP000184330"/>
    </source>
</evidence>
<feature type="transmembrane region" description="Helical" evidence="8">
    <location>
        <begin position="357"/>
        <end position="377"/>
    </location>
</feature>
<keyword evidence="6 8" id="KW-0472">Membrane</keyword>
<dbReference type="GO" id="GO:0005351">
    <property type="term" value="F:carbohydrate:proton symporter activity"/>
    <property type="evidence" value="ECO:0007669"/>
    <property type="project" value="TreeGrafter"/>
</dbReference>
<dbReference type="InterPro" id="IPR020846">
    <property type="entry name" value="MFS_dom"/>
</dbReference>
<dbReference type="OrthoDB" id="6612291at2759"/>
<dbReference type="PROSITE" id="PS00217">
    <property type="entry name" value="SUGAR_TRANSPORT_2"/>
    <property type="match status" value="1"/>
</dbReference>
<dbReference type="SUPFAM" id="SSF103473">
    <property type="entry name" value="MFS general substrate transporter"/>
    <property type="match status" value="1"/>
</dbReference>
<dbReference type="EMBL" id="FJOG01000020">
    <property type="protein sequence ID" value="CZR62331.1"/>
    <property type="molecule type" value="Genomic_DNA"/>
</dbReference>
<proteinExistence type="inferred from homology"/>
<feature type="transmembrane region" description="Helical" evidence="8">
    <location>
        <begin position="193"/>
        <end position="214"/>
    </location>
</feature>
<feature type="transmembrane region" description="Helical" evidence="8">
    <location>
        <begin position="104"/>
        <end position="122"/>
    </location>
</feature>
<evidence type="ECO:0000259" key="9">
    <source>
        <dbReference type="PROSITE" id="PS50850"/>
    </source>
</evidence>
<dbReference type="InterPro" id="IPR003663">
    <property type="entry name" value="Sugar/inositol_transpt"/>
</dbReference>
<evidence type="ECO:0000256" key="1">
    <source>
        <dbReference type="ARBA" id="ARBA00004141"/>
    </source>
</evidence>
<dbReference type="InterPro" id="IPR005829">
    <property type="entry name" value="Sugar_transporter_CS"/>
</dbReference>
<organism evidence="10 11">
    <name type="scientific">Phialocephala subalpina</name>
    <dbReference type="NCBI Taxonomy" id="576137"/>
    <lineage>
        <taxon>Eukaryota</taxon>
        <taxon>Fungi</taxon>
        <taxon>Dikarya</taxon>
        <taxon>Ascomycota</taxon>
        <taxon>Pezizomycotina</taxon>
        <taxon>Leotiomycetes</taxon>
        <taxon>Helotiales</taxon>
        <taxon>Mollisiaceae</taxon>
        <taxon>Phialocephala</taxon>
        <taxon>Phialocephala fortinii species complex</taxon>
    </lineage>
</organism>
<evidence type="ECO:0000256" key="3">
    <source>
        <dbReference type="ARBA" id="ARBA00022448"/>
    </source>
</evidence>
<name>A0A1L7XBD2_9HELO</name>
<comment type="similarity">
    <text evidence="2 7">Belongs to the major facilitator superfamily. Sugar transporter (TC 2.A.1.1) family.</text>
</comment>
<dbReference type="FunFam" id="1.20.1250.20:FF:000134">
    <property type="entry name" value="MFS sugar transporter protein"/>
    <property type="match status" value="1"/>
</dbReference>
<dbReference type="AlphaFoldDB" id="A0A1L7XBD2"/>
<evidence type="ECO:0000256" key="4">
    <source>
        <dbReference type="ARBA" id="ARBA00022692"/>
    </source>
</evidence>
<keyword evidence="11" id="KW-1185">Reference proteome</keyword>
<accession>A0A1L7XBD2</accession>
<dbReference type="PROSITE" id="PS50850">
    <property type="entry name" value="MFS"/>
    <property type="match status" value="1"/>
</dbReference>
<feature type="domain" description="Major facilitator superfamily (MFS) profile" evidence="9">
    <location>
        <begin position="25"/>
        <end position="478"/>
    </location>
</feature>
<feature type="transmembrane region" description="Helical" evidence="8">
    <location>
        <begin position="389"/>
        <end position="413"/>
    </location>
</feature>
<gene>
    <name evidence="10" type="ORF">PAC_12228</name>
</gene>
<dbReference type="Proteomes" id="UP000184330">
    <property type="component" value="Unassembled WGS sequence"/>
</dbReference>
<feature type="transmembrane region" description="Helical" evidence="8">
    <location>
        <begin position="290"/>
        <end position="307"/>
    </location>
</feature>
<evidence type="ECO:0000256" key="8">
    <source>
        <dbReference type="SAM" id="Phobius"/>
    </source>
</evidence>
<evidence type="ECO:0000256" key="6">
    <source>
        <dbReference type="ARBA" id="ARBA00023136"/>
    </source>
</evidence>
<dbReference type="PANTHER" id="PTHR48022:SF11">
    <property type="entry name" value="MONOSACCHARIDE TRANSPORTER (HXT8), PUTATIVE (AFU_ORTHOLOGUE AFUA_2G08120)-RELATED"/>
    <property type="match status" value="1"/>
</dbReference>
<sequence>MLHHAVSQTNAAKISRKTSVYNYAIVAFAAIGSIIYGYDSSVIATTLGQPTFFTYFNLATAGEPGYEYTTQITGACNGLAQAGGFFGCIINSWTADRFGRIPSFQIASAFCIIGGAIQAAAVNVPMLLVFRFVNGLGVGMLLVVTPMYLSELSPPQTRGFLVGQHGAFLAIGYNIAAWTGFGCYFAKNGSLAWRLPLAMQVIFPLILLAGSFWMPRSPRWLITQDRGDEALAVISRLHQSPSDPDNVFATAEYNQMFAQIEFEKIQRNGRMGFVSGWKLLMTKPSYRRRAALGFGIMFGAQCTGVLVINNYQVTLFPGLGVGPALSLALYCVYLFVALIGNTTCGWIVDRLGRRKMFLIGLVGSACALVGETIFAALSEKTTNRVILGFAVFFIFTYIPFFSTFVDTTMYIYMSEIFPSEVRSHGVALSVAGQWLATICFLQSAPTAFANIGYKFYLVFIICTIALWFAVYFFFPETQNLSLEEMAKMFGDDVAVTFEKEIEAAELDEKNRPAHVEVADKV</sequence>
<feature type="transmembrane region" description="Helical" evidence="8">
    <location>
        <begin position="20"/>
        <end position="38"/>
    </location>
</feature>
<evidence type="ECO:0000313" key="10">
    <source>
        <dbReference type="EMBL" id="CZR62331.1"/>
    </source>
</evidence>
<comment type="subcellular location">
    <subcellularLocation>
        <location evidence="1">Membrane</location>
        <topology evidence="1">Multi-pass membrane protein</topology>
    </subcellularLocation>
</comment>
<evidence type="ECO:0000256" key="7">
    <source>
        <dbReference type="RuleBase" id="RU003346"/>
    </source>
</evidence>
<keyword evidence="10" id="KW-0762">Sugar transport</keyword>
<dbReference type="PRINTS" id="PR00171">
    <property type="entry name" value="SUGRTRNSPORT"/>
</dbReference>
<evidence type="ECO:0000256" key="5">
    <source>
        <dbReference type="ARBA" id="ARBA00022989"/>
    </source>
</evidence>
<keyword evidence="3 7" id="KW-0813">Transport</keyword>
<feature type="transmembrane region" description="Helical" evidence="8">
    <location>
        <begin position="327"/>
        <end position="348"/>
    </location>
</feature>
<feature type="transmembrane region" description="Helical" evidence="8">
    <location>
        <begin position="161"/>
        <end position="181"/>
    </location>
</feature>
<dbReference type="GO" id="GO:0016020">
    <property type="term" value="C:membrane"/>
    <property type="evidence" value="ECO:0007669"/>
    <property type="project" value="UniProtKB-SubCell"/>
</dbReference>
<keyword evidence="5 8" id="KW-1133">Transmembrane helix</keyword>